<dbReference type="EMBL" id="FNAI01000003">
    <property type="protein sequence ID" value="SDD99731.1"/>
    <property type="molecule type" value="Genomic_DNA"/>
</dbReference>
<gene>
    <name evidence="1" type="ORF">SAMN05216464_103282</name>
</gene>
<proteinExistence type="predicted"/>
<evidence type="ECO:0000313" key="1">
    <source>
        <dbReference type="EMBL" id="SDD99731.1"/>
    </source>
</evidence>
<dbReference type="STRING" id="1391627.SAMN05216464_103282"/>
<accession>A0A1G6ZB35</accession>
<reference evidence="1 2" key="1">
    <citation type="submission" date="2016-10" db="EMBL/GenBank/DDBJ databases">
        <authorList>
            <person name="de Groot N.N."/>
        </authorList>
    </citation>
    <scope>NUCLEOTIDE SEQUENCE [LARGE SCALE GENOMIC DNA]</scope>
    <source>
        <strain evidence="1 2">47C3B</strain>
    </source>
</reference>
<dbReference type="Proteomes" id="UP000199072">
    <property type="component" value="Unassembled WGS sequence"/>
</dbReference>
<protein>
    <submittedName>
        <fullName evidence="1">Uncharacterized protein</fullName>
    </submittedName>
</protein>
<sequence length="53" mass="5860">MNIDQVRSETHGCEVVIHFNNAGSALMPHTVINCLTYEELHGAFEAAELKQSC</sequence>
<dbReference type="AlphaFoldDB" id="A0A1G6ZB35"/>
<evidence type="ECO:0000313" key="2">
    <source>
        <dbReference type="Proteomes" id="UP000199072"/>
    </source>
</evidence>
<keyword evidence="2" id="KW-1185">Reference proteome</keyword>
<name>A0A1G6ZB35_9SPHI</name>
<organism evidence="1 2">
    <name type="scientific">Mucilaginibacter pineti</name>
    <dbReference type="NCBI Taxonomy" id="1391627"/>
    <lineage>
        <taxon>Bacteria</taxon>
        <taxon>Pseudomonadati</taxon>
        <taxon>Bacteroidota</taxon>
        <taxon>Sphingobacteriia</taxon>
        <taxon>Sphingobacteriales</taxon>
        <taxon>Sphingobacteriaceae</taxon>
        <taxon>Mucilaginibacter</taxon>
    </lineage>
</organism>